<evidence type="ECO:0000313" key="1">
    <source>
        <dbReference type="Proteomes" id="UP000887565"/>
    </source>
</evidence>
<evidence type="ECO:0000313" key="2">
    <source>
        <dbReference type="WBParaSite" id="nRc.2.0.1.t19247-RA"/>
    </source>
</evidence>
<accession>A0A915J0M6</accession>
<organism evidence="1 2">
    <name type="scientific">Romanomermis culicivorax</name>
    <name type="common">Nematode worm</name>
    <dbReference type="NCBI Taxonomy" id="13658"/>
    <lineage>
        <taxon>Eukaryota</taxon>
        <taxon>Metazoa</taxon>
        <taxon>Ecdysozoa</taxon>
        <taxon>Nematoda</taxon>
        <taxon>Enoplea</taxon>
        <taxon>Dorylaimia</taxon>
        <taxon>Mermithida</taxon>
        <taxon>Mermithoidea</taxon>
        <taxon>Mermithidae</taxon>
        <taxon>Romanomermis</taxon>
    </lineage>
</organism>
<dbReference type="AlphaFoldDB" id="A0A915J0M6"/>
<protein>
    <submittedName>
        <fullName evidence="2">Uncharacterized protein</fullName>
    </submittedName>
</protein>
<reference evidence="2" key="1">
    <citation type="submission" date="2022-11" db="UniProtKB">
        <authorList>
            <consortium name="WormBaseParasite"/>
        </authorList>
    </citation>
    <scope>IDENTIFICATION</scope>
</reference>
<proteinExistence type="predicted"/>
<keyword evidence="1" id="KW-1185">Reference proteome</keyword>
<sequence length="87" mass="9736">MSSGEGGRSPLPVSAAVSMELTLAVRRTNLREKTSTYDAGLWSAHRFLRIILLSEAHLDMNRLKPLNRLIENIDVSMKTIKKNTLNS</sequence>
<dbReference type="WBParaSite" id="nRc.2.0.1.t19247-RA">
    <property type="protein sequence ID" value="nRc.2.0.1.t19247-RA"/>
    <property type="gene ID" value="nRc.2.0.1.g19247"/>
</dbReference>
<name>A0A915J0M6_ROMCU</name>
<dbReference type="Proteomes" id="UP000887565">
    <property type="component" value="Unplaced"/>
</dbReference>